<dbReference type="GO" id="GO:0006417">
    <property type="term" value="P:regulation of translation"/>
    <property type="evidence" value="ECO:0007669"/>
    <property type="project" value="TreeGrafter"/>
</dbReference>
<dbReference type="InterPro" id="IPR018764">
    <property type="entry name" value="RskA_C"/>
</dbReference>
<feature type="region of interest" description="Disordered" evidence="1">
    <location>
        <begin position="219"/>
        <end position="243"/>
    </location>
</feature>
<accession>A0A7W9YWM2</accession>
<gene>
    <name evidence="3" type="ORF">HNQ75_001740</name>
</gene>
<proteinExistence type="predicted"/>
<dbReference type="EMBL" id="JACHEJ010000003">
    <property type="protein sequence ID" value="MBB6179772.1"/>
    <property type="molecule type" value="Genomic_DNA"/>
</dbReference>
<reference evidence="3 4" key="1">
    <citation type="submission" date="2020-08" db="EMBL/GenBank/DDBJ databases">
        <title>Genomic Encyclopedia of Type Strains, Phase IV (KMG-IV): sequencing the most valuable type-strain genomes for metagenomic binning, comparative biology and taxonomic classification.</title>
        <authorList>
            <person name="Goeker M."/>
        </authorList>
    </citation>
    <scope>NUCLEOTIDE SEQUENCE [LARGE SCALE GENOMIC DNA]</scope>
    <source>
        <strain evidence="3 4">DSM 102134</strain>
    </source>
</reference>
<keyword evidence="4" id="KW-1185">Reference proteome</keyword>
<dbReference type="InterPro" id="IPR051474">
    <property type="entry name" value="Anti-sigma-K/W_factor"/>
</dbReference>
<protein>
    <submittedName>
        <fullName evidence="3">Anti-sigma-K factor RskA</fullName>
    </submittedName>
</protein>
<dbReference type="PANTHER" id="PTHR37461:SF1">
    <property type="entry name" value="ANTI-SIGMA-K FACTOR RSKA"/>
    <property type="match status" value="1"/>
</dbReference>
<dbReference type="Pfam" id="PF10099">
    <property type="entry name" value="RskA_C"/>
    <property type="match status" value="1"/>
</dbReference>
<dbReference type="PANTHER" id="PTHR37461">
    <property type="entry name" value="ANTI-SIGMA-K FACTOR RSKA"/>
    <property type="match status" value="1"/>
</dbReference>
<dbReference type="AlphaFoldDB" id="A0A7W9YWM2"/>
<name>A0A7W9YWM2_9HYPH</name>
<dbReference type="GO" id="GO:0005886">
    <property type="term" value="C:plasma membrane"/>
    <property type="evidence" value="ECO:0007669"/>
    <property type="project" value="InterPro"/>
</dbReference>
<evidence type="ECO:0000259" key="2">
    <source>
        <dbReference type="Pfam" id="PF10099"/>
    </source>
</evidence>
<dbReference type="Proteomes" id="UP000535501">
    <property type="component" value="Unassembled WGS sequence"/>
</dbReference>
<feature type="domain" description="Anti-sigma K factor RskA C-terminal" evidence="2">
    <location>
        <begin position="112"/>
        <end position="233"/>
    </location>
</feature>
<dbReference type="GO" id="GO:0016989">
    <property type="term" value="F:sigma factor antagonist activity"/>
    <property type="evidence" value="ECO:0007669"/>
    <property type="project" value="TreeGrafter"/>
</dbReference>
<evidence type="ECO:0000313" key="4">
    <source>
        <dbReference type="Proteomes" id="UP000535501"/>
    </source>
</evidence>
<dbReference type="RefSeq" id="WP_077547520.1">
    <property type="nucleotide sequence ID" value="NZ_JACHEJ010000003.1"/>
</dbReference>
<evidence type="ECO:0000256" key="1">
    <source>
        <dbReference type="SAM" id="MobiDB-lite"/>
    </source>
</evidence>
<sequence length="243" mass="25414">MRFDNATIPEIADEYVLGLLDPAEQQAVEQEADKNLTLRTAIAASRERYLPLDLTVEPAAVPAGLWGQIEAGLADGDTPVPLGGATLAPEAALTPAANDNRRFGWRAAALSSMAASLVLAVALTWSLGRQADPVVIAVLLNEAGEVQAVVEDFGNDTAQIRVLADISVPEDKAVEVWTLPSREMGPVSLGLLEDGGSSRLEGPPLPVPRAAQLYEITLEDAGGSPTGRPTGPVLAKGFAQPPR</sequence>
<comment type="caution">
    <text evidence="3">The sequence shown here is derived from an EMBL/GenBank/DDBJ whole genome shotgun (WGS) entry which is preliminary data.</text>
</comment>
<evidence type="ECO:0000313" key="3">
    <source>
        <dbReference type="EMBL" id="MBB6179772.1"/>
    </source>
</evidence>
<organism evidence="3 4">
    <name type="scientific">Pseudorhizobium flavum</name>
    <dbReference type="NCBI Taxonomy" id="1335061"/>
    <lineage>
        <taxon>Bacteria</taxon>
        <taxon>Pseudomonadati</taxon>
        <taxon>Pseudomonadota</taxon>
        <taxon>Alphaproteobacteria</taxon>
        <taxon>Hyphomicrobiales</taxon>
        <taxon>Rhizobiaceae</taxon>
        <taxon>Rhizobium/Agrobacterium group</taxon>
        <taxon>Pseudorhizobium</taxon>
    </lineage>
</organism>